<evidence type="ECO:0000256" key="6">
    <source>
        <dbReference type="RuleBase" id="RU361177"/>
    </source>
</evidence>
<organism evidence="7 8">
    <name type="scientific">Morella rubra</name>
    <name type="common">Chinese bayberry</name>
    <dbReference type="NCBI Taxonomy" id="262757"/>
    <lineage>
        <taxon>Eukaryota</taxon>
        <taxon>Viridiplantae</taxon>
        <taxon>Streptophyta</taxon>
        <taxon>Embryophyta</taxon>
        <taxon>Tracheophyta</taxon>
        <taxon>Spermatophyta</taxon>
        <taxon>Magnoliopsida</taxon>
        <taxon>eudicotyledons</taxon>
        <taxon>Gunneridae</taxon>
        <taxon>Pentapetalae</taxon>
        <taxon>rosids</taxon>
        <taxon>fabids</taxon>
        <taxon>Fagales</taxon>
        <taxon>Myricaceae</taxon>
        <taxon>Morella</taxon>
    </lineage>
</organism>
<evidence type="ECO:0000256" key="3">
    <source>
        <dbReference type="ARBA" id="ARBA00022827"/>
    </source>
</evidence>
<dbReference type="InterPro" id="IPR050346">
    <property type="entry name" value="FMO-like"/>
</dbReference>
<evidence type="ECO:0000313" key="8">
    <source>
        <dbReference type="Proteomes" id="UP000516437"/>
    </source>
</evidence>
<dbReference type="GO" id="GO:0004499">
    <property type="term" value="F:N,N-dimethylaniline monooxygenase activity"/>
    <property type="evidence" value="ECO:0007669"/>
    <property type="project" value="InterPro"/>
</dbReference>
<dbReference type="FunFam" id="3.50.50.60:FF:000403">
    <property type="entry name" value="Flavin-containing monooxygenase"/>
    <property type="match status" value="1"/>
</dbReference>
<comment type="similarity">
    <text evidence="1 6">Belongs to the FMO family.</text>
</comment>
<dbReference type="EC" id="1.-.-.-" evidence="6"/>
<evidence type="ECO:0000256" key="5">
    <source>
        <dbReference type="ARBA" id="ARBA00023002"/>
    </source>
</evidence>
<dbReference type="EMBL" id="RXIC02000019">
    <property type="protein sequence ID" value="KAB1227018.1"/>
    <property type="molecule type" value="Genomic_DNA"/>
</dbReference>
<dbReference type="OrthoDB" id="66881at2759"/>
<keyword evidence="4" id="KW-0521">NADP</keyword>
<dbReference type="Proteomes" id="UP000516437">
    <property type="component" value="Chromosome 1"/>
</dbReference>
<proteinExistence type="inferred from homology"/>
<dbReference type="SUPFAM" id="SSF51905">
    <property type="entry name" value="FAD/NAD(P)-binding domain"/>
    <property type="match status" value="1"/>
</dbReference>
<keyword evidence="2 6" id="KW-0285">Flavoprotein</keyword>
<accession>A0A6A1WT89</accession>
<dbReference type="InterPro" id="IPR020946">
    <property type="entry name" value="Flavin_mOase-like"/>
</dbReference>
<reference evidence="7 8" key="1">
    <citation type="journal article" date="2019" name="Plant Biotechnol. J.">
        <title>The red bayberry genome and genetic basis of sex determination.</title>
        <authorList>
            <person name="Jia H.M."/>
            <person name="Jia H.J."/>
            <person name="Cai Q.L."/>
            <person name="Wang Y."/>
            <person name="Zhao H.B."/>
            <person name="Yang W.F."/>
            <person name="Wang G.Y."/>
            <person name="Li Y.H."/>
            <person name="Zhan D.L."/>
            <person name="Shen Y.T."/>
            <person name="Niu Q.F."/>
            <person name="Chang L."/>
            <person name="Qiu J."/>
            <person name="Zhao L."/>
            <person name="Xie H.B."/>
            <person name="Fu W.Y."/>
            <person name="Jin J."/>
            <person name="Li X.W."/>
            <person name="Jiao Y."/>
            <person name="Zhou C.C."/>
            <person name="Tu T."/>
            <person name="Chai C.Y."/>
            <person name="Gao J.L."/>
            <person name="Fan L.J."/>
            <person name="van de Weg E."/>
            <person name="Wang J.Y."/>
            <person name="Gao Z.S."/>
        </authorList>
    </citation>
    <scope>NUCLEOTIDE SEQUENCE [LARGE SCALE GENOMIC DNA]</scope>
    <source>
        <tissue evidence="7">Leaves</tissue>
    </source>
</reference>
<dbReference type="PIRSF" id="PIRSF000332">
    <property type="entry name" value="FMO"/>
    <property type="match status" value="1"/>
</dbReference>
<evidence type="ECO:0000313" key="7">
    <source>
        <dbReference type="EMBL" id="KAB1227018.1"/>
    </source>
</evidence>
<dbReference type="Gene3D" id="3.50.50.60">
    <property type="entry name" value="FAD/NAD(P)-binding domain"/>
    <property type="match status" value="2"/>
</dbReference>
<dbReference type="GO" id="GO:0050660">
    <property type="term" value="F:flavin adenine dinucleotide binding"/>
    <property type="evidence" value="ECO:0007669"/>
    <property type="project" value="InterPro"/>
</dbReference>
<evidence type="ECO:0000256" key="4">
    <source>
        <dbReference type="ARBA" id="ARBA00022857"/>
    </source>
</evidence>
<evidence type="ECO:0000256" key="1">
    <source>
        <dbReference type="ARBA" id="ARBA00009183"/>
    </source>
</evidence>
<comment type="cofactor">
    <cofactor evidence="6">
        <name>FAD</name>
        <dbReference type="ChEBI" id="CHEBI:57692"/>
    </cofactor>
</comment>
<evidence type="ECO:0000256" key="2">
    <source>
        <dbReference type="ARBA" id="ARBA00022630"/>
    </source>
</evidence>
<keyword evidence="6 7" id="KW-0503">Monooxygenase</keyword>
<sequence length="394" mass="44944">MEKRVAIIGAGMSGLLACKYILEKGFDPIVFEATESVGGLWKHTIESTKLQNAKESYQFSDLPRRRSVSSHTEALEYLESYACHFGIIPYIKFHSRVVSIDYIGEPYAEMESWDLWGGTGKPFGSRGKWHIRVQDSKCCSTEVHQVEFVVLCIGRFRGVPNIPEFPPNQGPEMFSGKVIQVSAAELIRRKRIAIVGSQKTALYIAAECANANELLVHKPSETFLLKFLATILSHLRWGISKFAESYLRWKLPLKKYGLWNLRVNNLSAIFKKQIVHPQIPQLAIIGYAEGFSGLIGFEVRSQWLAHFLDGKVALPSIKEMEKDVIVWENSMKQYAGRYLQRSCLGSIYIWYNDQLCKDMGCEHKRKKGIFAEYFQPYEPADYAGITSKRMMKTD</sequence>
<dbReference type="InterPro" id="IPR036188">
    <property type="entry name" value="FAD/NAD-bd_sf"/>
</dbReference>
<protein>
    <recommendedName>
        <fullName evidence="6">Flavin-containing monooxygenase</fullName>
        <ecNumber evidence="6">1.-.-.-</ecNumber>
    </recommendedName>
</protein>
<dbReference type="PANTHER" id="PTHR23023">
    <property type="entry name" value="DIMETHYLANILINE MONOOXYGENASE"/>
    <property type="match status" value="1"/>
</dbReference>
<dbReference type="InterPro" id="IPR000960">
    <property type="entry name" value="Flavin_mOase"/>
</dbReference>
<dbReference type="Pfam" id="PF00743">
    <property type="entry name" value="FMO-like"/>
    <property type="match status" value="1"/>
</dbReference>
<gene>
    <name evidence="7" type="ORF">CJ030_MR1G014960</name>
</gene>
<dbReference type="GO" id="GO:0050661">
    <property type="term" value="F:NADP binding"/>
    <property type="evidence" value="ECO:0007669"/>
    <property type="project" value="InterPro"/>
</dbReference>
<comment type="caution">
    <text evidence="7">The sequence shown here is derived from an EMBL/GenBank/DDBJ whole genome shotgun (WGS) entry which is preliminary data.</text>
</comment>
<dbReference type="PROSITE" id="PS51257">
    <property type="entry name" value="PROKAR_LIPOPROTEIN"/>
    <property type="match status" value="1"/>
</dbReference>
<keyword evidence="3 6" id="KW-0274">FAD</keyword>
<name>A0A6A1WT89_9ROSI</name>
<keyword evidence="8" id="KW-1185">Reference proteome</keyword>
<keyword evidence="5 6" id="KW-0560">Oxidoreductase</keyword>
<dbReference type="AlphaFoldDB" id="A0A6A1WT89"/>